<evidence type="ECO:0000259" key="1">
    <source>
        <dbReference type="Pfam" id="PF06054"/>
    </source>
</evidence>
<organism evidence="4 5">
    <name type="scientific">[Bacillus] enclensis</name>
    <dbReference type="NCBI Taxonomy" id="1402860"/>
    <lineage>
        <taxon>Bacteria</taxon>
        <taxon>Bacillati</taxon>
        <taxon>Bacillota</taxon>
        <taxon>Bacilli</taxon>
        <taxon>Bacillales</taxon>
        <taxon>Bacillaceae</taxon>
        <taxon>Rossellomorea</taxon>
    </lineage>
</organism>
<reference evidence="5" key="1">
    <citation type="submission" date="2016-08" db="EMBL/GenBank/DDBJ databases">
        <authorList>
            <person name="Varghese N."/>
            <person name="Submissions Spin"/>
        </authorList>
    </citation>
    <scope>NUCLEOTIDE SEQUENCE [LARGE SCALE GENOMIC DNA]</scope>
    <source>
        <strain evidence="5">SGD-1123</strain>
    </source>
</reference>
<dbReference type="InterPro" id="IPR010330">
    <property type="entry name" value="CoiA_nuc"/>
</dbReference>
<feature type="domain" description="Competence protein CoiA-like N-terminal" evidence="2">
    <location>
        <begin position="15"/>
        <end position="60"/>
    </location>
</feature>
<proteinExistence type="predicted"/>
<dbReference type="Pfam" id="PF25164">
    <property type="entry name" value="CoiA_N"/>
    <property type="match status" value="1"/>
</dbReference>
<dbReference type="RefSeq" id="WP_058298255.1">
    <property type="nucleotide sequence ID" value="NZ_FMAU01000002.1"/>
</dbReference>
<evidence type="ECO:0000259" key="2">
    <source>
        <dbReference type="Pfam" id="PF25164"/>
    </source>
</evidence>
<name>A0A0V8HIG5_9BACI</name>
<feature type="domain" description="Competence protein CoiA nuclease-like" evidence="1">
    <location>
        <begin position="67"/>
        <end position="211"/>
    </location>
</feature>
<dbReference type="OrthoDB" id="3784230at2"/>
<keyword evidence="5" id="KW-1185">Reference proteome</keyword>
<dbReference type="Pfam" id="PF25166">
    <property type="entry name" value="CoiA_C"/>
    <property type="match status" value="1"/>
</dbReference>
<feature type="domain" description="Competence protein CoiA C-terminal" evidence="3">
    <location>
        <begin position="231"/>
        <end position="364"/>
    </location>
</feature>
<dbReference type="InterPro" id="IPR021176">
    <property type="entry name" value="Competence-induced_CoiA"/>
</dbReference>
<gene>
    <name evidence="4" type="ORF">GA0061094_1841</name>
</gene>
<dbReference type="Pfam" id="PF06054">
    <property type="entry name" value="CoiA_nuc"/>
    <property type="match status" value="1"/>
</dbReference>
<evidence type="ECO:0000313" key="4">
    <source>
        <dbReference type="EMBL" id="SCC01259.1"/>
    </source>
</evidence>
<dbReference type="InterPro" id="IPR057252">
    <property type="entry name" value="CoiA_C"/>
</dbReference>
<dbReference type="Proteomes" id="UP000181997">
    <property type="component" value="Unassembled WGS sequence"/>
</dbReference>
<dbReference type="EMBL" id="FMAU01000002">
    <property type="protein sequence ID" value="SCC01259.1"/>
    <property type="molecule type" value="Genomic_DNA"/>
</dbReference>
<accession>A0A0V8HIG5</accession>
<dbReference type="AlphaFoldDB" id="A0A0V8HIG5"/>
<evidence type="ECO:0000313" key="5">
    <source>
        <dbReference type="Proteomes" id="UP000181997"/>
    </source>
</evidence>
<dbReference type="PIRSF" id="PIRSF007487">
    <property type="entry name" value="Competence-induced_CoiA_bac"/>
    <property type="match status" value="1"/>
</dbReference>
<dbReference type="InterPro" id="IPR057253">
    <property type="entry name" value="CoiA-like_N"/>
</dbReference>
<evidence type="ECO:0000259" key="3">
    <source>
        <dbReference type="Pfam" id="PF25166"/>
    </source>
</evidence>
<protein>
    <submittedName>
        <fullName evidence="4">Competence protein CoiA-like family, contains a predicted nuclease domain</fullName>
    </submittedName>
</protein>
<sequence length="395" mass="46607">MLTAIMDHQHFTAIHHSKEELLNLRKSLKTFTCPHCSSPLILKIGNIKIPHFAHTSKLPCILETKKETPDHIWSKALLYKRLSQLFQDVKLEHFVKEVQQIPDLLITERGYRIAIEIQCSTIPLSEIKERTEGFRKGNIHPIWILTQPLTIGTPLKLTSFQQGFIRFSEELHFYLLHFDPSNESFTIFPHLTPVSTNSFFFSKEIEIPLDTFTIPVSILPPDQANSLFLKNWKRYREKWINNKIQFSSARRDPFLSEVYREGDTFLYLPLFIGLPVIPHMTLIKTHPLQWQYYIWKDVLKKSPYFTREMIYSAFMRRLENGSIETRNFPLHSTGSSIKTLINDYLCLLEKLEIIQKKRGKGYKLTAKWICPKTFIDYQQHEHDLFPKLKHILKKD</sequence>